<gene>
    <name evidence="9" type="ORF">ICJ55_03440</name>
</gene>
<dbReference type="InterPro" id="IPR035906">
    <property type="entry name" value="MetI-like_sf"/>
</dbReference>
<evidence type="ECO:0000313" key="9">
    <source>
        <dbReference type="EMBL" id="QNS15812.1"/>
    </source>
</evidence>
<dbReference type="PANTHER" id="PTHR30151:SF20">
    <property type="entry name" value="ABC TRANSPORTER PERMEASE PROTEIN HI_0355-RELATED"/>
    <property type="match status" value="1"/>
</dbReference>
<comment type="subcellular location">
    <subcellularLocation>
        <location evidence="1 7">Cell membrane</location>
        <topology evidence="1 7">Multi-pass membrane protein</topology>
    </subcellularLocation>
</comment>
<dbReference type="InterPro" id="IPR000515">
    <property type="entry name" value="MetI-like"/>
</dbReference>
<keyword evidence="6 7" id="KW-0472">Membrane</keyword>
<dbReference type="Gene3D" id="1.10.3720.10">
    <property type="entry name" value="MetI-like"/>
    <property type="match status" value="1"/>
</dbReference>
<evidence type="ECO:0000259" key="8">
    <source>
        <dbReference type="PROSITE" id="PS50928"/>
    </source>
</evidence>
<evidence type="ECO:0000256" key="4">
    <source>
        <dbReference type="ARBA" id="ARBA00022692"/>
    </source>
</evidence>
<evidence type="ECO:0000256" key="1">
    <source>
        <dbReference type="ARBA" id="ARBA00004651"/>
    </source>
</evidence>
<comment type="similarity">
    <text evidence="7">Belongs to the binding-protein-dependent transport system permease family.</text>
</comment>
<dbReference type="GO" id="GO:0055085">
    <property type="term" value="P:transmembrane transport"/>
    <property type="evidence" value="ECO:0007669"/>
    <property type="project" value="InterPro"/>
</dbReference>
<organism evidence="9 10">
    <name type="scientific">Mannheimia bovis</name>
    <dbReference type="NCBI Taxonomy" id="2770636"/>
    <lineage>
        <taxon>Bacteria</taxon>
        <taxon>Pseudomonadati</taxon>
        <taxon>Pseudomonadota</taxon>
        <taxon>Gammaproteobacteria</taxon>
        <taxon>Pasteurellales</taxon>
        <taxon>Pasteurellaceae</taxon>
        <taxon>Mannheimia</taxon>
    </lineage>
</organism>
<dbReference type="PANTHER" id="PTHR30151">
    <property type="entry name" value="ALKANE SULFONATE ABC TRANSPORTER-RELATED, MEMBRANE SUBUNIT"/>
    <property type="match status" value="1"/>
</dbReference>
<dbReference type="Pfam" id="PF00528">
    <property type="entry name" value="BPD_transp_1"/>
    <property type="match status" value="1"/>
</dbReference>
<feature type="transmembrane region" description="Helical" evidence="7">
    <location>
        <begin position="61"/>
        <end position="84"/>
    </location>
</feature>
<protein>
    <submittedName>
        <fullName evidence="9">ABC transporter permease</fullName>
    </submittedName>
</protein>
<dbReference type="AlphaFoldDB" id="A0A7H1C4A7"/>
<evidence type="ECO:0000256" key="3">
    <source>
        <dbReference type="ARBA" id="ARBA00022475"/>
    </source>
</evidence>
<keyword evidence="5 7" id="KW-1133">Transmembrane helix</keyword>
<proteinExistence type="inferred from homology"/>
<feature type="transmembrane region" description="Helical" evidence="7">
    <location>
        <begin position="93"/>
        <end position="119"/>
    </location>
</feature>
<dbReference type="RefSeq" id="WP_188157324.1">
    <property type="nucleotide sequence ID" value="NZ_CP061280.1"/>
</dbReference>
<evidence type="ECO:0000256" key="2">
    <source>
        <dbReference type="ARBA" id="ARBA00022448"/>
    </source>
</evidence>
<name>A0A7H1C4A7_9PAST</name>
<keyword evidence="2 7" id="KW-0813">Transport</keyword>
<sequence length="254" mass="27737">MRSFLQKISLFRPLVIAFSLLALWQGAVSFGGMPAYMLPSPLTVWQKLIENAPLLATHAQITLLEIALGLLLGFLFGLGSALLLTRYKQLSKFLLPLLVISQAIPVFAIAPLLVLWFGYGLASKIVMTVLIIYFPVTAACFDGLRNTPKTWLDLAKTLEISPIAMLFKVQLPAALPSLASGLRIAVSVAPIGAIVGEWVGSSQGLGYLMLHANARMQTDLMFAALFILLVIALLLYFVTDKLLKRLVPWAAHLH</sequence>
<keyword evidence="10" id="KW-1185">Reference proteome</keyword>
<dbReference type="GO" id="GO:0005886">
    <property type="term" value="C:plasma membrane"/>
    <property type="evidence" value="ECO:0007669"/>
    <property type="project" value="UniProtKB-SubCell"/>
</dbReference>
<accession>A0A7H1C4A7</accession>
<reference evidence="9 10" key="1">
    <citation type="submission" date="2020-09" db="EMBL/GenBank/DDBJ databases">
        <title>Mannheimia bovis sp.nov., isolated from a cow.</title>
        <authorList>
            <person name="Li F."/>
        </authorList>
    </citation>
    <scope>NUCLEOTIDE SEQUENCE [LARGE SCALE GENOMIC DNA]</scope>
    <source>
        <strain evidence="9 10">ZY190616</strain>
    </source>
</reference>
<dbReference type="CDD" id="cd06261">
    <property type="entry name" value="TM_PBP2"/>
    <property type="match status" value="1"/>
</dbReference>
<feature type="domain" description="ABC transmembrane type-1" evidence="8">
    <location>
        <begin position="59"/>
        <end position="239"/>
    </location>
</feature>
<dbReference type="PROSITE" id="PS50928">
    <property type="entry name" value="ABC_TM1"/>
    <property type="match status" value="1"/>
</dbReference>
<evidence type="ECO:0000256" key="7">
    <source>
        <dbReference type="RuleBase" id="RU363032"/>
    </source>
</evidence>
<evidence type="ECO:0000256" key="6">
    <source>
        <dbReference type="ARBA" id="ARBA00023136"/>
    </source>
</evidence>
<keyword evidence="4 7" id="KW-0812">Transmembrane</keyword>
<dbReference type="Proteomes" id="UP000576260">
    <property type="component" value="Chromosome"/>
</dbReference>
<evidence type="ECO:0000313" key="10">
    <source>
        <dbReference type="Proteomes" id="UP000576260"/>
    </source>
</evidence>
<feature type="transmembrane region" description="Helical" evidence="7">
    <location>
        <begin position="125"/>
        <end position="144"/>
    </location>
</feature>
<evidence type="ECO:0000256" key="5">
    <source>
        <dbReference type="ARBA" id="ARBA00022989"/>
    </source>
</evidence>
<dbReference type="KEGG" id="mbos:ICJ55_03440"/>
<keyword evidence="3" id="KW-1003">Cell membrane</keyword>
<dbReference type="EMBL" id="CP061280">
    <property type="protein sequence ID" value="QNS15812.1"/>
    <property type="molecule type" value="Genomic_DNA"/>
</dbReference>
<feature type="transmembrane region" description="Helical" evidence="7">
    <location>
        <begin position="220"/>
        <end position="238"/>
    </location>
</feature>
<dbReference type="SUPFAM" id="SSF161098">
    <property type="entry name" value="MetI-like"/>
    <property type="match status" value="1"/>
</dbReference>